<dbReference type="Proteomes" id="UP001295469">
    <property type="component" value="Chromosome A09"/>
</dbReference>
<evidence type="ECO:0000256" key="1">
    <source>
        <dbReference type="SAM" id="SignalP"/>
    </source>
</evidence>
<reference evidence="2" key="1">
    <citation type="submission" date="2021-01" db="EMBL/GenBank/DDBJ databases">
        <authorList>
            <consortium name="Genoscope - CEA"/>
            <person name="William W."/>
        </authorList>
    </citation>
    <scope>NUCLEOTIDE SEQUENCE</scope>
</reference>
<evidence type="ECO:0000313" key="2">
    <source>
        <dbReference type="EMBL" id="CAF2040081.1"/>
    </source>
</evidence>
<protein>
    <submittedName>
        <fullName evidence="2">(rape) hypothetical protein</fullName>
    </submittedName>
</protein>
<proteinExistence type="predicted"/>
<sequence length="60" mass="6975">MTLLFVVVVVCFSFLLFTEKREATTTEPLPSLHSRSTCMDTCIYFILLNGHYFRVQLKTL</sequence>
<dbReference type="AlphaFoldDB" id="A0A816NUE2"/>
<keyword evidence="1" id="KW-0732">Signal</keyword>
<name>A0A816NUE2_BRANA</name>
<dbReference type="EMBL" id="HG994363">
    <property type="protein sequence ID" value="CAF2040081.1"/>
    <property type="molecule type" value="Genomic_DNA"/>
</dbReference>
<organism evidence="2">
    <name type="scientific">Brassica napus</name>
    <name type="common">Rape</name>
    <dbReference type="NCBI Taxonomy" id="3708"/>
    <lineage>
        <taxon>Eukaryota</taxon>
        <taxon>Viridiplantae</taxon>
        <taxon>Streptophyta</taxon>
        <taxon>Embryophyta</taxon>
        <taxon>Tracheophyta</taxon>
        <taxon>Spermatophyta</taxon>
        <taxon>Magnoliopsida</taxon>
        <taxon>eudicotyledons</taxon>
        <taxon>Gunneridae</taxon>
        <taxon>Pentapetalae</taxon>
        <taxon>rosids</taxon>
        <taxon>malvids</taxon>
        <taxon>Brassicales</taxon>
        <taxon>Brassicaceae</taxon>
        <taxon>Brassiceae</taxon>
        <taxon>Brassica</taxon>
    </lineage>
</organism>
<accession>A0A816NUE2</accession>
<feature type="chain" id="PRO_5032577074" evidence="1">
    <location>
        <begin position="24"/>
        <end position="60"/>
    </location>
</feature>
<gene>
    <name evidence="2" type="ORF">DARMORV10_A09P16430.1</name>
</gene>
<feature type="signal peptide" evidence="1">
    <location>
        <begin position="1"/>
        <end position="23"/>
    </location>
</feature>